<dbReference type="InterPro" id="IPR027417">
    <property type="entry name" value="P-loop_NTPase"/>
</dbReference>
<keyword evidence="3 5" id="KW-0067">ATP-binding</keyword>
<reference evidence="5 6" key="1">
    <citation type="submission" date="2019-08" db="EMBL/GenBank/DDBJ databases">
        <authorList>
            <person name="Liang Q."/>
        </authorList>
    </citation>
    <scope>NUCLEOTIDE SEQUENCE [LARGE SCALE GENOMIC DNA]</scope>
    <source>
        <strain evidence="5 6">V1718</strain>
    </source>
</reference>
<organism evidence="5 6">
    <name type="scientific">Microvenator marinus</name>
    <dbReference type="NCBI Taxonomy" id="2600177"/>
    <lineage>
        <taxon>Bacteria</taxon>
        <taxon>Deltaproteobacteria</taxon>
        <taxon>Bradymonadales</taxon>
        <taxon>Microvenatoraceae</taxon>
        <taxon>Microvenator</taxon>
    </lineage>
</organism>
<dbReference type="GO" id="GO:0022857">
    <property type="term" value="F:transmembrane transporter activity"/>
    <property type="evidence" value="ECO:0007669"/>
    <property type="project" value="TreeGrafter"/>
</dbReference>
<dbReference type="PROSITE" id="PS50893">
    <property type="entry name" value="ABC_TRANSPORTER_2"/>
    <property type="match status" value="1"/>
</dbReference>
<keyword evidence="6" id="KW-1185">Reference proteome</keyword>
<dbReference type="PANTHER" id="PTHR24220">
    <property type="entry name" value="IMPORT ATP-BINDING PROTEIN"/>
    <property type="match status" value="1"/>
</dbReference>
<dbReference type="PROSITE" id="PS00211">
    <property type="entry name" value="ABC_TRANSPORTER_1"/>
    <property type="match status" value="1"/>
</dbReference>
<name>A0A5B8XRS4_9DELT</name>
<dbReference type="FunFam" id="3.40.50.300:FF:000032">
    <property type="entry name" value="Export ABC transporter ATP-binding protein"/>
    <property type="match status" value="1"/>
</dbReference>
<dbReference type="CDD" id="cd03255">
    <property type="entry name" value="ABC_MJ0796_LolCDE_FtsE"/>
    <property type="match status" value="1"/>
</dbReference>
<proteinExistence type="predicted"/>
<dbReference type="OrthoDB" id="9809450at2"/>
<dbReference type="AlphaFoldDB" id="A0A5B8XRS4"/>
<dbReference type="Gene3D" id="3.40.50.300">
    <property type="entry name" value="P-loop containing nucleotide triphosphate hydrolases"/>
    <property type="match status" value="1"/>
</dbReference>
<accession>A0A5B8XRS4</accession>
<evidence type="ECO:0000313" key="5">
    <source>
        <dbReference type="EMBL" id="QED28011.1"/>
    </source>
</evidence>
<dbReference type="InterPro" id="IPR003593">
    <property type="entry name" value="AAA+_ATPase"/>
</dbReference>
<dbReference type="Pfam" id="PF00005">
    <property type="entry name" value="ABC_tran"/>
    <property type="match status" value="1"/>
</dbReference>
<dbReference type="RefSeq" id="WP_146960061.1">
    <property type="nucleotide sequence ID" value="NZ_CP042467.1"/>
</dbReference>
<dbReference type="EMBL" id="CP042467">
    <property type="protein sequence ID" value="QED28011.1"/>
    <property type="molecule type" value="Genomic_DNA"/>
</dbReference>
<dbReference type="InterPro" id="IPR017871">
    <property type="entry name" value="ABC_transporter-like_CS"/>
</dbReference>
<dbReference type="InterPro" id="IPR015854">
    <property type="entry name" value="ABC_transpr_LolD-like"/>
</dbReference>
<dbReference type="KEGG" id="bbae:FRD01_12345"/>
<evidence type="ECO:0000256" key="3">
    <source>
        <dbReference type="ARBA" id="ARBA00022840"/>
    </source>
</evidence>
<evidence type="ECO:0000256" key="2">
    <source>
        <dbReference type="ARBA" id="ARBA00022741"/>
    </source>
</evidence>
<evidence type="ECO:0000313" key="6">
    <source>
        <dbReference type="Proteomes" id="UP000321595"/>
    </source>
</evidence>
<gene>
    <name evidence="5" type="ORF">FRD01_12345</name>
</gene>
<keyword evidence="2" id="KW-0547">Nucleotide-binding</keyword>
<evidence type="ECO:0000256" key="1">
    <source>
        <dbReference type="ARBA" id="ARBA00022448"/>
    </source>
</evidence>
<feature type="domain" description="ABC transporter" evidence="4">
    <location>
        <begin position="8"/>
        <end position="231"/>
    </location>
</feature>
<keyword evidence="1" id="KW-0813">Transport</keyword>
<dbReference type="SUPFAM" id="SSF52540">
    <property type="entry name" value="P-loop containing nucleoside triphosphate hydrolases"/>
    <property type="match status" value="1"/>
</dbReference>
<sequence>METSEPVIKMVGVNKVYEGVVPTPVLFDIDLNIYPGDFAVILGKSGSGKTTLLNIAGLLDSATSGRIEVEGRAVHEMDEDQRADLRRMFFGFIFQFHHLLPDFDVMENALMPCRIRGKSFEDEAFERVAEMLRMVELGEKLKSYPSQLSGGQRQRVAVVRAFANQPRVVLADEPTGSLDSKTTVQVLALMKDIMQKFGTAFVMVTHDEAMTDVANRVIELKDGRIVRDEKK</sequence>
<dbReference type="Proteomes" id="UP000321595">
    <property type="component" value="Chromosome"/>
</dbReference>
<dbReference type="GO" id="GO:0098796">
    <property type="term" value="C:membrane protein complex"/>
    <property type="evidence" value="ECO:0007669"/>
    <property type="project" value="UniProtKB-ARBA"/>
</dbReference>
<dbReference type="GO" id="GO:0016887">
    <property type="term" value="F:ATP hydrolysis activity"/>
    <property type="evidence" value="ECO:0007669"/>
    <property type="project" value="InterPro"/>
</dbReference>
<dbReference type="InterPro" id="IPR017911">
    <property type="entry name" value="MacB-like_ATP-bd"/>
</dbReference>
<dbReference type="InterPro" id="IPR003439">
    <property type="entry name" value="ABC_transporter-like_ATP-bd"/>
</dbReference>
<dbReference type="SMART" id="SM00382">
    <property type="entry name" value="AAA"/>
    <property type="match status" value="1"/>
</dbReference>
<evidence type="ECO:0000259" key="4">
    <source>
        <dbReference type="PROSITE" id="PS50893"/>
    </source>
</evidence>
<dbReference type="GO" id="GO:0005886">
    <property type="term" value="C:plasma membrane"/>
    <property type="evidence" value="ECO:0007669"/>
    <property type="project" value="TreeGrafter"/>
</dbReference>
<protein>
    <submittedName>
        <fullName evidence="5">ABC transporter ATP-binding protein</fullName>
    </submittedName>
</protein>
<dbReference type="GO" id="GO:0005524">
    <property type="term" value="F:ATP binding"/>
    <property type="evidence" value="ECO:0007669"/>
    <property type="project" value="UniProtKB-KW"/>
</dbReference>